<dbReference type="GO" id="GO:0002128">
    <property type="term" value="P:tRNA nucleoside ribose methylation"/>
    <property type="evidence" value="ECO:0007669"/>
    <property type="project" value="TreeGrafter"/>
</dbReference>
<evidence type="ECO:0000313" key="7">
    <source>
        <dbReference type="Proteomes" id="UP000595224"/>
    </source>
</evidence>
<keyword evidence="2 6" id="KW-0489">Methyltransferase</keyword>
<name>A0A7T3RCY2_9SPIR</name>
<reference evidence="6 7" key="1">
    <citation type="submission" date="2020-11" db="EMBL/GenBank/DDBJ databases">
        <title>Treponema Peruensis nv. sp., first commensal Treponema isolated from human feces.</title>
        <authorList>
            <person name="Belkhou C."/>
            <person name="Raes J."/>
        </authorList>
    </citation>
    <scope>NUCLEOTIDE SEQUENCE [LARGE SCALE GENOMIC DNA]</scope>
    <source>
        <strain evidence="6 7">RCC2812</strain>
    </source>
</reference>
<organism evidence="6 7">
    <name type="scientific">Treponema peruense</name>
    <dbReference type="NCBI Taxonomy" id="2787628"/>
    <lineage>
        <taxon>Bacteria</taxon>
        <taxon>Pseudomonadati</taxon>
        <taxon>Spirochaetota</taxon>
        <taxon>Spirochaetia</taxon>
        <taxon>Spirochaetales</taxon>
        <taxon>Treponemataceae</taxon>
        <taxon>Treponema</taxon>
    </lineage>
</organism>
<dbReference type="PIRSF" id="PIRSF004808">
    <property type="entry name" value="LasT"/>
    <property type="match status" value="1"/>
</dbReference>
<keyword evidence="7" id="KW-1185">Reference proteome</keyword>
<evidence type="ECO:0000313" key="6">
    <source>
        <dbReference type="EMBL" id="QQA00814.1"/>
    </source>
</evidence>
<evidence type="ECO:0000256" key="4">
    <source>
        <dbReference type="ARBA" id="ARBA00022691"/>
    </source>
</evidence>
<proteinExistence type="inferred from homology"/>
<dbReference type="InterPro" id="IPR029028">
    <property type="entry name" value="Alpha/beta_knot_MTases"/>
</dbReference>
<gene>
    <name evidence="6" type="ORF">IWA51_11230</name>
</gene>
<dbReference type="AlphaFoldDB" id="A0A7T3RCY2"/>
<comment type="similarity">
    <text evidence="1">Belongs to the class IV-like SAM-binding methyltransferase superfamily. RNA methyltransferase TrmH family.</text>
</comment>
<dbReference type="InterPro" id="IPR004384">
    <property type="entry name" value="RNA_MeTrfase_TrmJ/LasT"/>
</dbReference>
<feature type="domain" description="tRNA/rRNA methyltransferase SpoU type" evidence="5">
    <location>
        <begin position="6"/>
        <end position="162"/>
    </location>
</feature>
<dbReference type="PANTHER" id="PTHR42786">
    <property type="entry name" value="TRNA/RRNA METHYLTRANSFERASE"/>
    <property type="match status" value="1"/>
</dbReference>
<dbReference type="EMBL" id="CP064936">
    <property type="protein sequence ID" value="QQA00814.1"/>
    <property type="molecule type" value="Genomic_DNA"/>
</dbReference>
<dbReference type="Gene3D" id="3.40.1280.10">
    <property type="match status" value="1"/>
</dbReference>
<dbReference type="Pfam" id="PF00588">
    <property type="entry name" value="SpoU_methylase"/>
    <property type="match status" value="1"/>
</dbReference>
<evidence type="ECO:0000256" key="3">
    <source>
        <dbReference type="ARBA" id="ARBA00022679"/>
    </source>
</evidence>
<protein>
    <submittedName>
        <fullName evidence="6">RNA methyltransferase</fullName>
    </submittedName>
</protein>
<keyword evidence="3 6" id="KW-0808">Transferase</keyword>
<evidence type="ECO:0000256" key="1">
    <source>
        <dbReference type="ARBA" id="ARBA00007228"/>
    </source>
</evidence>
<dbReference type="KEGG" id="tper:IWA51_11230"/>
<dbReference type="PANTHER" id="PTHR42786:SF2">
    <property type="entry name" value="TRNA (CYTIDINE_URIDINE-2'-O-)-METHYLTRANSFERASE TRMJ"/>
    <property type="match status" value="1"/>
</dbReference>
<dbReference type="GO" id="GO:0005829">
    <property type="term" value="C:cytosol"/>
    <property type="evidence" value="ECO:0007669"/>
    <property type="project" value="TreeGrafter"/>
</dbReference>
<dbReference type="RefSeq" id="WP_198442489.1">
    <property type="nucleotide sequence ID" value="NZ_CBCSHE010000015.1"/>
</dbReference>
<dbReference type="Proteomes" id="UP000595224">
    <property type="component" value="Chromosome"/>
</dbReference>
<dbReference type="InterPro" id="IPR029026">
    <property type="entry name" value="tRNA_m1G_MTases_N"/>
</dbReference>
<dbReference type="GO" id="GO:0008173">
    <property type="term" value="F:RNA methyltransferase activity"/>
    <property type="evidence" value="ECO:0007669"/>
    <property type="project" value="InterPro"/>
</dbReference>
<evidence type="ECO:0000259" key="5">
    <source>
        <dbReference type="Pfam" id="PF00588"/>
    </source>
</evidence>
<dbReference type="GO" id="GO:0003723">
    <property type="term" value="F:RNA binding"/>
    <property type="evidence" value="ECO:0007669"/>
    <property type="project" value="InterPro"/>
</dbReference>
<dbReference type="SUPFAM" id="SSF75217">
    <property type="entry name" value="alpha/beta knot"/>
    <property type="match status" value="1"/>
</dbReference>
<dbReference type="InterPro" id="IPR001537">
    <property type="entry name" value="SpoU_MeTrfase"/>
</dbReference>
<keyword evidence="4" id="KW-0949">S-adenosyl-L-methionine</keyword>
<dbReference type="CDD" id="cd18093">
    <property type="entry name" value="SpoU-like_TrmJ"/>
    <property type="match status" value="1"/>
</dbReference>
<accession>A0A7T3RCY2</accession>
<evidence type="ECO:0000256" key="2">
    <source>
        <dbReference type="ARBA" id="ARBA00022603"/>
    </source>
</evidence>
<sequence>MNLDKIVIVLSRPEESRNIGAVCRGMANNGIHTLRIVGDRNSIDVERVHILAIHAGYIFDRAEFFDSITEATKDCVCAAATTRRKGKKRGGKLFLPEEFASMADTVTGTKASEGGKVAVVFGNERTGLEDDEVNECTMGVTIPSSDEFGSLNLSHAVQIISYELFRKNDTKRTGYTPVSLERLDKTVGTISDSLRKIGFFSRTGSEAMEQFWRTVLSRASLTEGEAQYIEKTFDKAAGLAQSQCPKDERRLEIQL</sequence>